<dbReference type="Proteomes" id="UP001321477">
    <property type="component" value="Chromosome"/>
</dbReference>
<dbReference type="SUPFAM" id="SSF100950">
    <property type="entry name" value="NagB/RpiA/CoA transferase-like"/>
    <property type="match status" value="1"/>
</dbReference>
<dbReference type="InterPro" id="IPR036390">
    <property type="entry name" value="WH_DNA-bd_sf"/>
</dbReference>
<dbReference type="InterPro" id="IPR018356">
    <property type="entry name" value="Tscrpt_reg_HTH_DeoR_CS"/>
</dbReference>
<dbReference type="Pfam" id="PF00455">
    <property type="entry name" value="DeoRC"/>
    <property type="match status" value="1"/>
</dbReference>
<feature type="domain" description="HTH deoR-type" evidence="4">
    <location>
        <begin position="3"/>
        <end position="58"/>
    </location>
</feature>
<dbReference type="PANTHER" id="PTHR30363:SF44">
    <property type="entry name" value="AGA OPERON TRANSCRIPTIONAL REPRESSOR-RELATED"/>
    <property type="match status" value="1"/>
</dbReference>
<dbReference type="EMBL" id="AP027734">
    <property type="protein sequence ID" value="BDZ54678.1"/>
    <property type="molecule type" value="Genomic_DNA"/>
</dbReference>
<proteinExistence type="predicted"/>
<protein>
    <submittedName>
        <fullName evidence="5">Transcriptional regulator</fullName>
    </submittedName>
</protein>
<dbReference type="SMART" id="SM01134">
    <property type="entry name" value="DeoRC"/>
    <property type="match status" value="1"/>
</dbReference>
<dbReference type="Gene3D" id="3.40.50.1360">
    <property type="match status" value="1"/>
</dbReference>
<dbReference type="InterPro" id="IPR014036">
    <property type="entry name" value="DeoR-like_C"/>
</dbReference>
<gene>
    <name evidence="5" type="ORF">GCM10025870_17510</name>
</gene>
<evidence type="ECO:0000313" key="5">
    <source>
        <dbReference type="EMBL" id="BDZ54678.1"/>
    </source>
</evidence>
<evidence type="ECO:0000256" key="2">
    <source>
        <dbReference type="ARBA" id="ARBA00023125"/>
    </source>
</evidence>
<dbReference type="PRINTS" id="PR00037">
    <property type="entry name" value="HTHLACR"/>
</dbReference>
<dbReference type="SMART" id="SM00420">
    <property type="entry name" value="HTH_DEOR"/>
    <property type="match status" value="1"/>
</dbReference>
<dbReference type="Pfam" id="PF08220">
    <property type="entry name" value="HTH_DeoR"/>
    <property type="match status" value="1"/>
</dbReference>
<evidence type="ECO:0000313" key="6">
    <source>
        <dbReference type="Proteomes" id="UP001321477"/>
    </source>
</evidence>
<keyword evidence="3" id="KW-0804">Transcription</keyword>
<dbReference type="SUPFAM" id="SSF46785">
    <property type="entry name" value="Winged helix' DNA-binding domain"/>
    <property type="match status" value="1"/>
</dbReference>
<dbReference type="PANTHER" id="PTHR30363">
    <property type="entry name" value="HTH-TYPE TRANSCRIPTIONAL REGULATOR SRLR-RELATED"/>
    <property type="match status" value="1"/>
</dbReference>
<dbReference type="InterPro" id="IPR036388">
    <property type="entry name" value="WH-like_DNA-bd_sf"/>
</dbReference>
<dbReference type="PROSITE" id="PS51000">
    <property type="entry name" value="HTH_DEOR_2"/>
    <property type="match status" value="1"/>
</dbReference>
<keyword evidence="1" id="KW-0805">Transcription regulation</keyword>
<evidence type="ECO:0000256" key="1">
    <source>
        <dbReference type="ARBA" id="ARBA00023015"/>
    </source>
</evidence>
<organism evidence="5 6">
    <name type="scientific">Agromyces marinus</name>
    <dbReference type="NCBI Taxonomy" id="1389020"/>
    <lineage>
        <taxon>Bacteria</taxon>
        <taxon>Bacillati</taxon>
        <taxon>Actinomycetota</taxon>
        <taxon>Actinomycetes</taxon>
        <taxon>Micrococcales</taxon>
        <taxon>Microbacteriaceae</taxon>
        <taxon>Agromyces</taxon>
    </lineage>
</organism>
<name>A0ABM8H1P4_9MICO</name>
<keyword evidence="6" id="KW-1185">Reference proteome</keyword>
<accession>A0ABM8H1P4</accession>
<dbReference type="PROSITE" id="PS00894">
    <property type="entry name" value="HTH_DEOR_1"/>
    <property type="match status" value="1"/>
</dbReference>
<dbReference type="InterPro" id="IPR050313">
    <property type="entry name" value="Carb_Metab_HTH_regulators"/>
</dbReference>
<evidence type="ECO:0000256" key="3">
    <source>
        <dbReference type="ARBA" id="ARBA00023163"/>
    </source>
</evidence>
<reference evidence="6" key="1">
    <citation type="journal article" date="2019" name="Int. J. Syst. Evol. Microbiol.">
        <title>The Global Catalogue of Microorganisms (GCM) 10K type strain sequencing project: providing services to taxonomists for standard genome sequencing and annotation.</title>
        <authorList>
            <consortium name="The Broad Institute Genomics Platform"/>
            <consortium name="The Broad Institute Genome Sequencing Center for Infectious Disease"/>
            <person name="Wu L."/>
            <person name="Ma J."/>
        </authorList>
    </citation>
    <scope>NUCLEOTIDE SEQUENCE [LARGE SCALE GENOMIC DNA]</scope>
    <source>
        <strain evidence="6">NBRC 109019</strain>
    </source>
</reference>
<dbReference type="InterPro" id="IPR001034">
    <property type="entry name" value="DeoR_HTH"/>
</dbReference>
<keyword evidence="2" id="KW-0238">DNA-binding</keyword>
<evidence type="ECO:0000259" key="4">
    <source>
        <dbReference type="PROSITE" id="PS51000"/>
    </source>
</evidence>
<sequence length="263" mass="27542">MNRSERLSALLELLAEAGQLEVDEIVERLEVSPATARRDLDALAREQLLTRTRGGARAFSVAYDLPLRYKNLQRPDAKTAIARAASGLVSPGAIIGLSGGTTTTGIATELLARPDLMEPGDDPGLTVVTNAVNIAMELAARPRIKTVVTGGVVHARSYELVGAHADAVLRGFTLDLAFIGVNAIDPALGPTVHDEREAAVNAAIAARAERAVVVADSSKIGRRAFATVGGPSLFGMLVTDSGITDEQRAQFETAGLEVVVADV</sequence>
<dbReference type="InterPro" id="IPR037171">
    <property type="entry name" value="NagB/RpiA_transferase-like"/>
</dbReference>
<dbReference type="RefSeq" id="WP_234660432.1">
    <property type="nucleotide sequence ID" value="NZ_AP027734.1"/>
</dbReference>
<dbReference type="Gene3D" id="1.10.10.10">
    <property type="entry name" value="Winged helix-like DNA-binding domain superfamily/Winged helix DNA-binding domain"/>
    <property type="match status" value="1"/>
</dbReference>